<dbReference type="EMBL" id="MU004189">
    <property type="protein sequence ID" value="KAF2495627.1"/>
    <property type="molecule type" value="Genomic_DNA"/>
</dbReference>
<feature type="region of interest" description="Disordered" evidence="1">
    <location>
        <begin position="6"/>
        <end position="26"/>
    </location>
</feature>
<evidence type="ECO:0000313" key="2">
    <source>
        <dbReference type="EMBL" id="KAF2495627.1"/>
    </source>
</evidence>
<evidence type="ECO:0000313" key="3">
    <source>
        <dbReference type="Proteomes" id="UP000799750"/>
    </source>
</evidence>
<protein>
    <submittedName>
        <fullName evidence="2">Uncharacterized protein</fullName>
    </submittedName>
</protein>
<name>A0A6A6QX69_9PEZI</name>
<feature type="region of interest" description="Disordered" evidence="1">
    <location>
        <begin position="141"/>
        <end position="169"/>
    </location>
</feature>
<dbReference type="Proteomes" id="UP000799750">
    <property type="component" value="Unassembled WGS sequence"/>
</dbReference>
<feature type="region of interest" description="Disordered" evidence="1">
    <location>
        <begin position="199"/>
        <end position="218"/>
    </location>
</feature>
<feature type="compositionally biased region" description="Pro residues" evidence="1">
    <location>
        <begin position="92"/>
        <end position="101"/>
    </location>
</feature>
<feature type="region of interest" description="Disordered" evidence="1">
    <location>
        <begin position="50"/>
        <end position="109"/>
    </location>
</feature>
<keyword evidence="3" id="KW-1185">Reference proteome</keyword>
<organism evidence="2 3">
    <name type="scientific">Lophium mytilinum</name>
    <dbReference type="NCBI Taxonomy" id="390894"/>
    <lineage>
        <taxon>Eukaryota</taxon>
        <taxon>Fungi</taxon>
        <taxon>Dikarya</taxon>
        <taxon>Ascomycota</taxon>
        <taxon>Pezizomycotina</taxon>
        <taxon>Dothideomycetes</taxon>
        <taxon>Pleosporomycetidae</taxon>
        <taxon>Mytilinidiales</taxon>
        <taxon>Mytilinidiaceae</taxon>
        <taxon>Lophium</taxon>
    </lineage>
</organism>
<dbReference type="OrthoDB" id="3797508at2759"/>
<evidence type="ECO:0000256" key="1">
    <source>
        <dbReference type="SAM" id="MobiDB-lite"/>
    </source>
</evidence>
<dbReference type="AlphaFoldDB" id="A0A6A6QX69"/>
<feature type="compositionally biased region" description="Basic residues" evidence="1">
    <location>
        <begin position="59"/>
        <end position="77"/>
    </location>
</feature>
<accession>A0A6A6QX69</accession>
<gene>
    <name evidence="2" type="ORF">BU16DRAFT_394675</name>
</gene>
<reference evidence="2" key="1">
    <citation type="journal article" date="2020" name="Stud. Mycol.">
        <title>101 Dothideomycetes genomes: a test case for predicting lifestyles and emergence of pathogens.</title>
        <authorList>
            <person name="Haridas S."/>
            <person name="Albert R."/>
            <person name="Binder M."/>
            <person name="Bloem J."/>
            <person name="Labutti K."/>
            <person name="Salamov A."/>
            <person name="Andreopoulos B."/>
            <person name="Baker S."/>
            <person name="Barry K."/>
            <person name="Bills G."/>
            <person name="Bluhm B."/>
            <person name="Cannon C."/>
            <person name="Castanera R."/>
            <person name="Culley D."/>
            <person name="Daum C."/>
            <person name="Ezra D."/>
            <person name="Gonzalez J."/>
            <person name="Henrissat B."/>
            <person name="Kuo A."/>
            <person name="Liang C."/>
            <person name="Lipzen A."/>
            <person name="Lutzoni F."/>
            <person name="Magnuson J."/>
            <person name="Mondo S."/>
            <person name="Nolan M."/>
            <person name="Ohm R."/>
            <person name="Pangilinan J."/>
            <person name="Park H.-J."/>
            <person name="Ramirez L."/>
            <person name="Alfaro M."/>
            <person name="Sun H."/>
            <person name="Tritt A."/>
            <person name="Yoshinaga Y."/>
            <person name="Zwiers L.-H."/>
            <person name="Turgeon B."/>
            <person name="Goodwin S."/>
            <person name="Spatafora J."/>
            <person name="Crous P."/>
            <person name="Grigoriev I."/>
        </authorList>
    </citation>
    <scope>NUCLEOTIDE SEQUENCE</scope>
    <source>
        <strain evidence="2">CBS 269.34</strain>
    </source>
</reference>
<proteinExistence type="predicted"/>
<sequence length="218" mass="25255">MCWITFSSASSHKRRASPVPYPSGPRIITIPPEPEIHHRHRHVRLVVPNTSFPSDHIHKNPFHPHHQNYHHKHHRHPRPDTLRGHGIKRDTSPPPPPPPSPTGKSVHFSPDLHSSRLKWPWIADPLPKAPKEEFTAYRTVYASPPPMRRHESTTRSATRDALSSRDRRSPGRLRRVAGYDVLASEVPWSWDCIEEQPRRKRRGDRLNYPPFGPSSSWM</sequence>
<feature type="compositionally biased region" description="Basic and acidic residues" evidence="1">
    <location>
        <begin position="78"/>
        <end position="91"/>
    </location>
</feature>